<keyword evidence="2" id="KW-0812">Transmembrane</keyword>
<organism evidence="3 4">
    <name type="scientific">Engelhardtia mirabilis</name>
    <dbReference type="NCBI Taxonomy" id="2528011"/>
    <lineage>
        <taxon>Bacteria</taxon>
        <taxon>Pseudomonadati</taxon>
        <taxon>Planctomycetota</taxon>
        <taxon>Planctomycetia</taxon>
        <taxon>Planctomycetia incertae sedis</taxon>
        <taxon>Engelhardtia</taxon>
    </lineage>
</organism>
<name>A0A518BIB1_9BACT</name>
<feature type="compositionally biased region" description="Low complexity" evidence="1">
    <location>
        <begin position="21"/>
        <end position="66"/>
    </location>
</feature>
<keyword evidence="2" id="KW-0472">Membrane</keyword>
<evidence type="ECO:0000256" key="1">
    <source>
        <dbReference type="SAM" id="MobiDB-lite"/>
    </source>
</evidence>
<feature type="region of interest" description="Disordered" evidence="1">
    <location>
        <begin position="12"/>
        <end position="66"/>
    </location>
</feature>
<evidence type="ECO:0000256" key="2">
    <source>
        <dbReference type="SAM" id="Phobius"/>
    </source>
</evidence>
<feature type="transmembrane region" description="Helical" evidence="2">
    <location>
        <begin position="81"/>
        <end position="100"/>
    </location>
</feature>
<feature type="region of interest" description="Disordered" evidence="1">
    <location>
        <begin position="110"/>
        <end position="135"/>
    </location>
</feature>
<sequence>MARKDLMQAFRELEAQRRGSADGSTDGGADQRASVTSSAAAPGAAGPSSVAEPPAVAPSRHQAPGSAAAGGVARASLFLPLVQPIVLACLALVFALGFFLGSNRAAGVSAAGPDSGSGSARPVEDPNGRSLDDDASGAFSEVNAALLDRDNRYTVLAITYDTNSARNRELAGATVQAFRDAGLPAARPQASGAALVVVVGAAPTQEDLFDLREAVRGAAAPSGRVGEFSTAGIYAIDNLIER</sequence>
<proteinExistence type="predicted"/>
<dbReference type="EMBL" id="CP036287">
    <property type="protein sequence ID" value="QDU66683.1"/>
    <property type="molecule type" value="Genomic_DNA"/>
</dbReference>
<gene>
    <name evidence="3" type="ORF">Pla133_17590</name>
</gene>
<dbReference type="RefSeq" id="WP_145064499.1">
    <property type="nucleotide sequence ID" value="NZ_CP036287.1"/>
</dbReference>
<reference evidence="3 4" key="1">
    <citation type="submission" date="2019-02" db="EMBL/GenBank/DDBJ databases">
        <title>Deep-cultivation of Planctomycetes and their phenomic and genomic characterization uncovers novel biology.</title>
        <authorList>
            <person name="Wiegand S."/>
            <person name="Jogler M."/>
            <person name="Boedeker C."/>
            <person name="Pinto D."/>
            <person name="Vollmers J."/>
            <person name="Rivas-Marin E."/>
            <person name="Kohn T."/>
            <person name="Peeters S.H."/>
            <person name="Heuer A."/>
            <person name="Rast P."/>
            <person name="Oberbeckmann S."/>
            <person name="Bunk B."/>
            <person name="Jeske O."/>
            <person name="Meyerdierks A."/>
            <person name="Storesund J.E."/>
            <person name="Kallscheuer N."/>
            <person name="Luecker S."/>
            <person name="Lage O.M."/>
            <person name="Pohl T."/>
            <person name="Merkel B.J."/>
            <person name="Hornburger P."/>
            <person name="Mueller R.-W."/>
            <person name="Bruemmer F."/>
            <person name="Labrenz M."/>
            <person name="Spormann A.M."/>
            <person name="Op den Camp H."/>
            <person name="Overmann J."/>
            <person name="Amann R."/>
            <person name="Jetten M.S.M."/>
            <person name="Mascher T."/>
            <person name="Medema M.H."/>
            <person name="Devos D.P."/>
            <person name="Kaster A.-K."/>
            <person name="Ovreas L."/>
            <person name="Rohde M."/>
            <person name="Galperin M.Y."/>
            <person name="Jogler C."/>
        </authorList>
    </citation>
    <scope>NUCLEOTIDE SEQUENCE [LARGE SCALE GENOMIC DNA]</scope>
    <source>
        <strain evidence="3 4">Pla133</strain>
    </source>
</reference>
<feature type="compositionally biased region" description="Basic and acidic residues" evidence="1">
    <location>
        <begin position="122"/>
        <end position="132"/>
    </location>
</feature>
<keyword evidence="4" id="KW-1185">Reference proteome</keyword>
<dbReference type="KEGG" id="pbap:Pla133_17590"/>
<protein>
    <submittedName>
        <fullName evidence="3">Uncharacterized protein</fullName>
    </submittedName>
</protein>
<dbReference type="AlphaFoldDB" id="A0A518BIB1"/>
<dbReference type="Proteomes" id="UP000316921">
    <property type="component" value="Chromosome"/>
</dbReference>
<evidence type="ECO:0000313" key="3">
    <source>
        <dbReference type="EMBL" id="QDU66683.1"/>
    </source>
</evidence>
<evidence type="ECO:0000313" key="4">
    <source>
        <dbReference type="Proteomes" id="UP000316921"/>
    </source>
</evidence>
<accession>A0A518BIB1</accession>
<feature type="compositionally biased region" description="Low complexity" evidence="1">
    <location>
        <begin position="110"/>
        <end position="120"/>
    </location>
</feature>
<keyword evidence="2" id="KW-1133">Transmembrane helix</keyword>